<dbReference type="EMBL" id="QKZV01000013">
    <property type="protein sequence ID" value="PZX59526.1"/>
    <property type="molecule type" value="Genomic_DNA"/>
</dbReference>
<proteinExistence type="predicted"/>
<dbReference type="RefSeq" id="WP_111297249.1">
    <property type="nucleotide sequence ID" value="NZ_QKZV01000013.1"/>
</dbReference>
<evidence type="ECO:0000313" key="3">
    <source>
        <dbReference type="EMBL" id="PZX59526.1"/>
    </source>
</evidence>
<keyword evidence="1" id="KW-1133">Transmembrane helix</keyword>
<evidence type="ECO:0000313" key="4">
    <source>
        <dbReference type="Proteomes" id="UP000249720"/>
    </source>
</evidence>
<organism evidence="3 4">
    <name type="scientific">Hydrotalea sandarakina</name>
    <dbReference type="NCBI Taxonomy" id="1004304"/>
    <lineage>
        <taxon>Bacteria</taxon>
        <taxon>Pseudomonadati</taxon>
        <taxon>Bacteroidota</taxon>
        <taxon>Chitinophagia</taxon>
        <taxon>Chitinophagales</taxon>
        <taxon>Chitinophagaceae</taxon>
        <taxon>Hydrotalea</taxon>
    </lineage>
</organism>
<feature type="chain" id="PRO_5016169293" evidence="2">
    <location>
        <begin position="24"/>
        <end position="85"/>
    </location>
</feature>
<name>A0A2W7RKL8_9BACT</name>
<keyword evidence="1" id="KW-0472">Membrane</keyword>
<protein>
    <submittedName>
        <fullName evidence="3">Uncharacterized protein</fullName>
    </submittedName>
</protein>
<dbReference type="Proteomes" id="UP000249720">
    <property type="component" value="Unassembled WGS sequence"/>
</dbReference>
<evidence type="ECO:0000256" key="1">
    <source>
        <dbReference type="SAM" id="Phobius"/>
    </source>
</evidence>
<accession>A0A2W7RKL8</accession>
<sequence length="85" mass="9333">MKKWVSKLAITVFFALVTVGSHAQCSICTKTASQLGEGPAKGLNAGILYLAATPFLIIGYLGYRWFQAEKEKQRLDAQPNDQDTI</sequence>
<evidence type="ECO:0000256" key="2">
    <source>
        <dbReference type="SAM" id="SignalP"/>
    </source>
</evidence>
<gene>
    <name evidence="3" type="ORF">LX80_02773</name>
</gene>
<reference evidence="3 4" key="1">
    <citation type="submission" date="2018-06" db="EMBL/GenBank/DDBJ databases">
        <title>Genomic Encyclopedia of Archaeal and Bacterial Type Strains, Phase II (KMG-II): from individual species to whole genera.</title>
        <authorList>
            <person name="Goeker M."/>
        </authorList>
    </citation>
    <scope>NUCLEOTIDE SEQUENCE [LARGE SCALE GENOMIC DNA]</scope>
    <source>
        <strain evidence="3 4">DSM 23241</strain>
    </source>
</reference>
<comment type="caution">
    <text evidence="3">The sequence shown here is derived from an EMBL/GenBank/DDBJ whole genome shotgun (WGS) entry which is preliminary data.</text>
</comment>
<keyword evidence="2" id="KW-0732">Signal</keyword>
<feature type="signal peptide" evidence="2">
    <location>
        <begin position="1"/>
        <end position="23"/>
    </location>
</feature>
<dbReference type="AlphaFoldDB" id="A0A2W7RKL8"/>
<keyword evidence="4" id="KW-1185">Reference proteome</keyword>
<dbReference type="OrthoDB" id="678747at2"/>
<keyword evidence="1" id="KW-0812">Transmembrane</keyword>
<feature type="transmembrane region" description="Helical" evidence="1">
    <location>
        <begin position="47"/>
        <end position="66"/>
    </location>
</feature>